<evidence type="ECO:0000256" key="1">
    <source>
        <dbReference type="SAM" id="MobiDB-lite"/>
    </source>
</evidence>
<accession>A0A5N6E5N1</accession>
<dbReference type="AlphaFoldDB" id="A0A5N6E5N1"/>
<evidence type="ECO:0000313" key="3">
    <source>
        <dbReference type="Proteomes" id="UP000326799"/>
    </source>
</evidence>
<reference evidence="2 3" key="1">
    <citation type="submission" date="2019-04" db="EMBL/GenBank/DDBJ databases">
        <title>Fungal friends and foes A comparative genomics study of 23 Aspergillus species from section Flavi.</title>
        <authorList>
            <consortium name="DOE Joint Genome Institute"/>
            <person name="Kjaerbolling I."/>
            <person name="Vesth T.C."/>
            <person name="Frisvad J.C."/>
            <person name="Nybo J.L."/>
            <person name="Theobald S."/>
            <person name="Kildgaard S."/>
            <person name="Petersen T.I."/>
            <person name="Kuo A."/>
            <person name="Sato A."/>
            <person name="Lyhne E.K."/>
            <person name="Kogle M.E."/>
            <person name="Wiebenga A."/>
            <person name="Kun R.S."/>
            <person name="Lubbers R.J."/>
            <person name="Makela M.R."/>
            <person name="Barry K."/>
            <person name="Chovatia M."/>
            <person name="Clum A."/>
            <person name="Daum C."/>
            <person name="Haridas S."/>
            <person name="He G."/>
            <person name="LaButti K."/>
            <person name="Lipzen A."/>
            <person name="Mondo S."/>
            <person name="Pangilinan J."/>
            <person name="Riley R."/>
            <person name="Salamov A."/>
            <person name="Simmons B.A."/>
            <person name="Magnuson J.K."/>
            <person name="Henrissat B."/>
            <person name="Mortensen U.H."/>
            <person name="Larsen T.O."/>
            <person name="De vries R.P."/>
            <person name="Grigoriev I.V."/>
            <person name="Machida M."/>
            <person name="Baker S.E."/>
            <person name="Andersen M.R."/>
        </authorList>
    </citation>
    <scope>NUCLEOTIDE SEQUENCE [LARGE SCALE GENOMIC DNA]</scope>
    <source>
        <strain evidence="2 3">CBS 126849</strain>
    </source>
</reference>
<dbReference type="EMBL" id="ML733814">
    <property type="protein sequence ID" value="KAB8212872.1"/>
    <property type="molecule type" value="Genomic_DNA"/>
</dbReference>
<evidence type="ECO:0000313" key="2">
    <source>
        <dbReference type="EMBL" id="KAB8212872.1"/>
    </source>
</evidence>
<feature type="compositionally biased region" description="Basic and acidic residues" evidence="1">
    <location>
        <begin position="1"/>
        <end position="10"/>
    </location>
</feature>
<dbReference type="Proteomes" id="UP000326799">
    <property type="component" value="Unassembled WGS sequence"/>
</dbReference>
<name>A0A5N6E5N1_9EURO</name>
<feature type="compositionally biased region" description="Low complexity" evidence="1">
    <location>
        <begin position="19"/>
        <end position="30"/>
    </location>
</feature>
<keyword evidence="3" id="KW-1185">Reference proteome</keyword>
<gene>
    <name evidence="2" type="ORF">BDV33DRAFT_210756</name>
</gene>
<organism evidence="2 3">
    <name type="scientific">Aspergillus novoparasiticus</name>
    <dbReference type="NCBI Taxonomy" id="986946"/>
    <lineage>
        <taxon>Eukaryota</taxon>
        <taxon>Fungi</taxon>
        <taxon>Dikarya</taxon>
        <taxon>Ascomycota</taxon>
        <taxon>Pezizomycotina</taxon>
        <taxon>Eurotiomycetes</taxon>
        <taxon>Eurotiomycetidae</taxon>
        <taxon>Eurotiales</taxon>
        <taxon>Aspergillaceae</taxon>
        <taxon>Aspergillus</taxon>
        <taxon>Aspergillus subgen. Circumdati</taxon>
    </lineage>
</organism>
<feature type="region of interest" description="Disordered" evidence="1">
    <location>
        <begin position="1"/>
        <end position="54"/>
    </location>
</feature>
<proteinExistence type="predicted"/>
<protein>
    <submittedName>
        <fullName evidence="2">Uncharacterized protein</fullName>
    </submittedName>
</protein>
<feature type="region of interest" description="Disordered" evidence="1">
    <location>
        <begin position="132"/>
        <end position="155"/>
    </location>
</feature>
<sequence>MESHCIDPRALEGTADCEQPSASQVSPQASLEQTATDSLPFGSPGSIGEYEMPPSPATIYAAIRQRQTASAERGLEGVGPHNQGPSRLNNTAYPGYDWCMPILQDKPPQPLYYPLAPIGLPPLKRCAAEQHRRFAPEAQEESASDDHSAYKPSSPFLGGQPEIFYAAEQVVTSLVLKTAQQLSRDRVYMDQVVIKASKALLASSTS</sequence>